<comment type="caution">
    <text evidence="4">The sequence shown here is derived from an EMBL/GenBank/DDBJ whole genome shotgun (WGS) entry which is preliminary data.</text>
</comment>
<evidence type="ECO:0000313" key="4">
    <source>
        <dbReference type="EMBL" id="MBW8484387.1"/>
    </source>
</evidence>
<dbReference type="PANTHER" id="PTHR16305:SF35">
    <property type="entry name" value="TRANSCRIPTIONAL ACTIVATOR DOMAIN"/>
    <property type="match status" value="1"/>
</dbReference>
<accession>A0ABS7FVC2</accession>
<dbReference type="Gene3D" id="1.10.10.10">
    <property type="entry name" value="Winged helix-like DNA-binding domain superfamily/Winged helix DNA-binding domain"/>
    <property type="match status" value="1"/>
</dbReference>
<dbReference type="PRINTS" id="PR00038">
    <property type="entry name" value="HTHLUXR"/>
</dbReference>
<dbReference type="InterPro" id="IPR000792">
    <property type="entry name" value="Tscrpt_reg_LuxR_C"/>
</dbReference>
<protein>
    <submittedName>
        <fullName evidence="4">AAA family ATPase</fullName>
    </submittedName>
</protein>
<name>A0ABS7FVC2_9ACTN</name>
<feature type="domain" description="HTH luxR-type" evidence="3">
    <location>
        <begin position="824"/>
        <end position="889"/>
    </location>
</feature>
<keyword evidence="2" id="KW-0067">ATP-binding</keyword>
<dbReference type="InterPro" id="IPR027417">
    <property type="entry name" value="P-loop_NTPase"/>
</dbReference>
<gene>
    <name evidence="4" type="ORF">K1Y72_18535</name>
</gene>
<keyword evidence="1" id="KW-0547">Nucleotide-binding</keyword>
<dbReference type="SUPFAM" id="SSF52540">
    <property type="entry name" value="P-loop containing nucleoside triphosphate hydrolases"/>
    <property type="match status" value="1"/>
</dbReference>
<sequence>MAGMVGRDAETALVHGLVDGVDDGRGGVLLVLGEAGIGKTRLLAEAARHARGRGLAVLTGRAVQSGGAYRPLAEALARHLGDEPDDPGLRPYRAALGRILPGWSGGPPAGPDPVLLLGEGIARLLGGRGTVLVLEDLHWADADTRAVLEYLAGALRDRPVLVVGSARDDEDPPRLAGARTVRLRRLDGPRALELARRCAGGDLPAPVRELVLGKSDGLPLLVEELVAGGRAPTLAALVAERLAALSPDGRRILQAAAVLGGDPDWTLLGAVTGAAEDAVLAALRAAQPRLVVTEGEALRWRHALTRDAVLASLTAPERAVLARRSADALLARGGPDDAERAAGLLAAAGERDRAAAVFLRLARAGLVRGALHDAAALLDRAGAGPEVAVERVRLLTLRGHADEALAEGSRVLDATTGADHARLCVRLADAAIALRRWEEADRLLHRAGRPDDPGVLVLAADAAFGPGDLPRAARLATAAIAAAEARGRVEECCRALVILGRCVLREDPAAARSVYERALQLAAEHGLRPWRITALIQLGTIEVCAHPFSPLLAEARELALDTGRLAEAVVAGLLHAEGLLLADGPAAAEGPAREGVALADRLRMPALAAMGELLAAHARALAGDRDGAAALLASAAGRADAAVEIAALPPVVRGLSALLDGDLDAAAPLFDEGLGLLHGRRQAAPVPHWGLWALLRTLAGDRGDEAREQVRNSYVTLRAVNAGALRYADAVAAGRAGRPAEAAGLFAEGDALLAEHHWWRRLCRTLALRAAVADGWGRPVPALRADLAAFEASREERLARLARDLLRKAGAPTRRGRGHRAVPALLRAAGVTSRETDVLGLVAEGLTNRQIADRLYLSPRTVDTHVASLLAKTGAADRHELRRVERTSRRSPGAGR</sequence>
<evidence type="ECO:0000313" key="5">
    <source>
        <dbReference type="Proteomes" id="UP000774570"/>
    </source>
</evidence>
<proteinExistence type="predicted"/>
<dbReference type="InterPro" id="IPR011990">
    <property type="entry name" value="TPR-like_helical_dom_sf"/>
</dbReference>
<dbReference type="InterPro" id="IPR036388">
    <property type="entry name" value="WH-like_DNA-bd_sf"/>
</dbReference>
<organism evidence="4 5">
    <name type="scientific">Actinomadura parmotrematis</name>
    <dbReference type="NCBI Taxonomy" id="2864039"/>
    <lineage>
        <taxon>Bacteria</taxon>
        <taxon>Bacillati</taxon>
        <taxon>Actinomycetota</taxon>
        <taxon>Actinomycetes</taxon>
        <taxon>Streptosporangiales</taxon>
        <taxon>Thermomonosporaceae</taxon>
        <taxon>Actinomadura</taxon>
    </lineage>
</organism>
<dbReference type="EMBL" id="JAIBOA010000011">
    <property type="protein sequence ID" value="MBW8484387.1"/>
    <property type="molecule type" value="Genomic_DNA"/>
</dbReference>
<evidence type="ECO:0000259" key="3">
    <source>
        <dbReference type="PROSITE" id="PS50043"/>
    </source>
</evidence>
<dbReference type="SUPFAM" id="SSF46894">
    <property type="entry name" value="C-terminal effector domain of the bipartite response regulators"/>
    <property type="match status" value="1"/>
</dbReference>
<dbReference type="CDD" id="cd06170">
    <property type="entry name" value="LuxR_C_like"/>
    <property type="match status" value="1"/>
</dbReference>
<dbReference type="PROSITE" id="PS50043">
    <property type="entry name" value="HTH_LUXR_2"/>
    <property type="match status" value="1"/>
</dbReference>
<evidence type="ECO:0000256" key="1">
    <source>
        <dbReference type="ARBA" id="ARBA00022741"/>
    </source>
</evidence>
<dbReference type="Pfam" id="PF13191">
    <property type="entry name" value="AAA_16"/>
    <property type="match status" value="1"/>
</dbReference>
<reference evidence="4 5" key="1">
    <citation type="submission" date="2021-07" db="EMBL/GenBank/DDBJ databases">
        <title>Actinomadura sp. PM05-2 isolated from lichen.</title>
        <authorList>
            <person name="Somphong A."/>
            <person name="Phongsopitanun W."/>
            <person name="Tanasupawat S."/>
            <person name="Peongsungnone V."/>
        </authorList>
    </citation>
    <scope>NUCLEOTIDE SEQUENCE [LARGE SCALE GENOMIC DNA]</scope>
    <source>
        <strain evidence="4 5">PM05-2</strain>
    </source>
</reference>
<dbReference type="PANTHER" id="PTHR16305">
    <property type="entry name" value="TESTICULAR SOLUBLE ADENYLYL CYCLASE"/>
    <property type="match status" value="1"/>
</dbReference>
<dbReference type="InterPro" id="IPR016032">
    <property type="entry name" value="Sig_transdc_resp-reg_C-effctor"/>
</dbReference>
<dbReference type="SUPFAM" id="SSF48452">
    <property type="entry name" value="TPR-like"/>
    <property type="match status" value="1"/>
</dbReference>
<keyword evidence="5" id="KW-1185">Reference proteome</keyword>
<dbReference type="Proteomes" id="UP000774570">
    <property type="component" value="Unassembled WGS sequence"/>
</dbReference>
<dbReference type="InterPro" id="IPR041664">
    <property type="entry name" value="AAA_16"/>
</dbReference>
<evidence type="ECO:0000256" key="2">
    <source>
        <dbReference type="ARBA" id="ARBA00022840"/>
    </source>
</evidence>
<dbReference type="Gene3D" id="1.25.40.10">
    <property type="entry name" value="Tetratricopeptide repeat domain"/>
    <property type="match status" value="1"/>
</dbReference>
<dbReference type="Pfam" id="PF00196">
    <property type="entry name" value="GerE"/>
    <property type="match status" value="1"/>
</dbReference>
<dbReference type="SMART" id="SM00421">
    <property type="entry name" value="HTH_LUXR"/>
    <property type="match status" value="1"/>
</dbReference>
<dbReference type="PROSITE" id="PS00622">
    <property type="entry name" value="HTH_LUXR_1"/>
    <property type="match status" value="1"/>
</dbReference>